<dbReference type="PANTHER" id="PTHR28019">
    <property type="entry name" value="CELL MEMBRANE PROTEIN YLR413W-RELATED"/>
    <property type="match status" value="1"/>
</dbReference>
<dbReference type="GeneID" id="92077357"/>
<dbReference type="EMBL" id="JAQQWE010000005">
    <property type="protein sequence ID" value="KAK7952345.1"/>
    <property type="molecule type" value="Genomic_DNA"/>
</dbReference>
<dbReference type="PANTHER" id="PTHR28019:SF7">
    <property type="entry name" value="SUR7 PROTEIN"/>
    <property type="match status" value="1"/>
</dbReference>
<reference evidence="3 4" key="1">
    <citation type="submission" date="2023-01" db="EMBL/GenBank/DDBJ databases">
        <title>Analysis of 21 Apiospora genomes using comparative genomics revels a genus with tremendous synthesis potential of carbohydrate active enzymes and secondary metabolites.</title>
        <authorList>
            <person name="Sorensen T."/>
        </authorList>
    </citation>
    <scope>NUCLEOTIDE SEQUENCE [LARGE SCALE GENOMIC DNA]</scope>
    <source>
        <strain evidence="3 4">CBS 24483</strain>
    </source>
</reference>
<dbReference type="RefSeq" id="XP_066700407.1">
    <property type="nucleotide sequence ID" value="XM_066844295.1"/>
</dbReference>
<sequence length="395" mass="41780">MAVGRLRLSAAIPIICSAVAFVLLIILVTAGTKPGRNSGYYLLSLNTSEVGTNLVEIKTANTSSTTTGSIIGGITGLIPGLDGAVNNLTSEVNQGLQDIVNELIKAATDSLGLEDEYDIYLQNICKGNRVDPNNPNSKIKIDSCPGFNVVGDVLRSATNITSYIVVGNTNVSFPFLETLSDTGSTTGSALLAATTANAAFLYVGLVVSGLVAITSLAPLVLPRARLLTLGNLLIASLAPGFLAISAVVSTTVAYVIHAVLGTFGNAFSIGAKVGGPALALVWVSLILSGVSFSYWALVWFVDARRSIWARFRRPAEQEGEWKATFLASWRNVRVHDEMDKHPEEGGVVPKAPVGGVTSTYPEGGVYDTNTEKKKQSAYPEGGVLRKNTEKKKSWF</sequence>
<gene>
    <name evidence="3" type="ORF">PG986_008073</name>
</gene>
<evidence type="ECO:0000256" key="1">
    <source>
        <dbReference type="SAM" id="MobiDB-lite"/>
    </source>
</evidence>
<feature type="region of interest" description="Disordered" evidence="1">
    <location>
        <begin position="340"/>
        <end position="395"/>
    </location>
</feature>
<dbReference type="InterPro" id="IPR009571">
    <property type="entry name" value="SUR7/Rim9-like_fungi"/>
</dbReference>
<dbReference type="Proteomes" id="UP001391051">
    <property type="component" value="Unassembled WGS sequence"/>
</dbReference>
<dbReference type="Pfam" id="PF06687">
    <property type="entry name" value="SUR7"/>
    <property type="match status" value="1"/>
</dbReference>
<comment type="caution">
    <text evidence="3">The sequence shown here is derived from an EMBL/GenBank/DDBJ whole genome shotgun (WGS) entry which is preliminary data.</text>
</comment>
<evidence type="ECO:0000256" key="2">
    <source>
        <dbReference type="SAM" id="Phobius"/>
    </source>
</evidence>
<keyword evidence="2" id="KW-0812">Transmembrane</keyword>
<keyword evidence="2" id="KW-1133">Transmembrane helix</keyword>
<keyword evidence="4" id="KW-1185">Reference proteome</keyword>
<organism evidence="3 4">
    <name type="scientific">Apiospora aurea</name>
    <dbReference type="NCBI Taxonomy" id="335848"/>
    <lineage>
        <taxon>Eukaryota</taxon>
        <taxon>Fungi</taxon>
        <taxon>Dikarya</taxon>
        <taxon>Ascomycota</taxon>
        <taxon>Pezizomycotina</taxon>
        <taxon>Sordariomycetes</taxon>
        <taxon>Xylariomycetidae</taxon>
        <taxon>Amphisphaeriales</taxon>
        <taxon>Apiosporaceae</taxon>
        <taxon>Apiospora</taxon>
    </lineage>
</organism>
<evidence type="ECO:0000313" key="3">
    <source>
        <dbReference type="EMBL" id="KAK7952345.1"/>
    </source>
</evidence>
<feature type="transmembrane region" description="Helical" evidence="2">
    <location>
        <begin position="233"/>
        <end position="257"/>
    </location>
</feature>
<name>A0ABR1QEE5_9PEZI</name>
<feature type="compositionally biased region" description="Basic and acidic residues" evidence="1">
    <location>
        <begin position="386"/>
        <end position="395"/>
    </location>
</feature>
<accession>A0ABR1QEE5</accession>
<keyword evidence="2" id="KW-0472">Membrane</keyword>
<dbReference type="InterPro" id="IPR052413">
    <property type="entry name" value="SUR7_domain"/>
</dbReference>
<feature type="transmembrane region" description="Helical" evidence="2">
    <location>
        <begin position="199"/>
        <end position="221"/>
    </location>
</feature>
<feature type="transmembrane region" description="Helical" evidence="2">
    <location>
        <begin position="277"/>
        <end position="301"/>
    </location>
</feature>
<evidence type="ECO:0008006" key="5">
    <source>
        <dbReference type="Google" id="ProtNLM"/>
    </source>
</evidence>
<proteinExistence type="predicted"/>
<feature type="compositionally biased region" description="Low complexity" evidence="1">
    <location>
        <begin position="345"/>
        <end position="356"/>
    </location>
</feature>
<evidence type="ECO:0000313" key="4">
    <source>
        <dbReference type="Proteomes" id="UP001391051"/>
    </source>
</evidence>
<protein>
    <recommendedName>
        <fullName evidence="5">SUR7 protein</fullName>
    </recommendedName>
</protein>